<reference evidence="2" key="1">
    <citation type="journal article" date="2013" name="Science">
        <title>The Amborella genome and the evolution of flowering plants.</title>
        <authorList>
            <consortium name="Amborella Genome Project"/>
        </authorList>
    </citation>
    <scope>NUCLEOTIDE SEQUENCE [LARGE SCALE GENOMIC DNA]</scope>
</reference>
<evidence type="ECO:0000313" key="1">
    <source>
        <dbReference type="EMBL" id="ERN17181.1"/>
    </source>
</evidence>
<sequence length="195" mass="22412">MERLVKKYQQKYKRVRDQMDTWEDLNSRLLSQFGNASSIIERMQVLQNTKYYGVLTCVPGMKKELLGKQMESLESFLRAMKTTLNEFDGIVKALEKLWQDGCQLLKGESKQPTARQMQARIGIRPSLSDCLEGLRAIHEMHHSEYLLKSSIIAAISLNSSSADLSAFHRLLADQPNIPREEVKFIFNIIFAEEIS</sequence>
<dbReference type="OMA" id="TMEEFHG"/>
<dbReference type="Pfam" id="PF15011">
    <property type="entry name" value="CA109-like"/>
    <property type="match status" value="1"/>
</dbReference>
<name>U5CV37_AMBTC</name>
<dbReference type="GO" id="GO:0005739">
    <property type="term" value="C:mitochondrion"/>
    <property type="evidence" value="ECO:0007669"/>
    <property type="project" value="EnsemblPlants"/>
</dbReference>
<dbReference type="EMBL" id="KI392384">
    <property type="protein sequence ID" value="ERN17181.1"/>
    <property type="molecule type" value="Genomic_DNA"/>
</dbReference>
<evidence type="ECO:0000313" key="2">
    <source>
        <dbReference type="Proteomes" id="UP000017836"/>
    </source>
</evidence>
<dbReference type="OrthoDB" id="2018540at2759"/>
<dbReference type="Gramene" id="ERN17181">
    <property type="protein sequence ID" value="ERN17181"/>
    <property type="gene ID" value="AMTR_s00044p00147390"/>
</dbReference>
<dbReference type="PANTHER" id="PTHR37904:SF2">
    <property type="entry name" value="OS10G0566900 PROTEIN"/>
    <property type="match status" value="1"/>
</dbReference>
<dbReference type="HOGENOM" id="CLU_086507_1_0_1"/>
<dbReference type="STRING" id="13333.U5CV37"/>
<organism evidence="1 2">
    <name type="scientific">Amborella trichopoda</name>
    <dbReference type="NCBI Taxonomy" id="13333"/>
    <lineage>
        <taxon>Eukaryota</taxon>
        <taxon>Viridiplantae</taxon>
        <taxon>Streptophyta</taxon>
        <taxon>Embryophyta</taxon>
        <taxon>Tracheophyta</taxon>
        <taxon>Spermatophyta</taxon>
        <taxon>Magnoliopsida</taxon>
        <taxon>Amborellales</taxon>
        <taxon>Amborellaceae</taxon>
        <taxon>Amborella</taxon>
    </lineage>
</organism>
<dbReference type="AlphaFoldDB" id="U5CV37"/>
<proteinExistence type="predicted"/>
<dbReference type="InterPro" id="IPR038985">
    <property type="entry name" value="OPRN-like"/>
</dbReference>
<dbReference type="eggNOG" id="KOG4197">
    <property type="taxonomic scope" value="Eukaryota"/>
</dbReference>
<keyword evidence="2" id="KW-1185">Reference proteome</keyword>
<dbReference type="Proteomes" id="UP000017836">
    <property type="component" value="Unassembled WGS sequence"/>
</dbReference>
<gene>
    <name evidence="1" type="ORF">AMTR_s00044p00147390</name>
</gene>
<dbReference type="InterPro" id="IPR029159">
    <property type="entry name" value="CA109-like"/>
</dbReference>
<dbReference type="PANTHER" id="PTHR37904">
    <property type="entry name" value="OS10G0566900 PROTEIN"/>
    <property type="match status" value="1"/>
</dbReference>
<accession>U5CV37</accession>
<protein>
    <submittedName>
        <fullName evidence="1">Uncharacterized protein</fullName>
    </submittedName>
</protein>
<dbReference type="KEGG" id="atr:18445515"/>
<dbReference type="GO" id="GO:0005635">
    <property type="term" value="C:nuclear envelope"/>
    <property type="evidence" value="ECO:0007669"/>
    <property type="project" value="EnsemblPlants"/>
</dbReference>